<dbReference type="EMBL" id="HG994363">
    <property type="protein sequence ID" value="CAF2046474.1"/>
    <property type="molecule type" value="Genomic_DNA"/>
</dbReference>
<dbReference type="OrthoDB" id="1097240at2759"/>
<proteinExistence type="predicted"/>
<evidence type="ECO:0000313" key="3">
    <source>
        <dbReference type="EMBL" id="CDY30589.1"/>
    </source>
</evidence>
<reference evidence="3" key="2">
    <citation type="submission" date="2014-06" db="EMBL/GenBank/DDBJ databases">
        <authorList>
            <person name="Genoscope - CEA"/>
        </authorList>
    </citation>
    <scope>NUCLEOTIDE SEQUENCE</scope>
</reference>
<reference evidence="3 4" key="1">
    <citation type="journal article" date="2014" name="Science">
        <title>Plant genetics. Early allopolyploid evolution in the post-Neolithic Brassica napus oilseed genome.</title>
        <authorList>
            <person name="Chalhoub B."/>
            <person name="Denoeud F."/>
            <person name="Liu S."/>
            <person name="Parkin I.A."/>
            <person name="Tang H."/>
            <person name="Wang X."/>
            <person name="Chiquet J."/>
            <person name="Belcram H."/>
            <person name="Tong C."/>
            <person name="Samans B."/>
            <person name="Correa M."/>
            <person name="Da Silva C."/>
            <person name="Just J."/>
            <person name="Falentin C."/>
            <person name="Koh C.S."/>
            <person name="Le Clainche I."/>
            <person name="Bernard M."/>
            <person name="Bento P."/>
            <person name="Noel B."/>
            <person name="Labadie K."/>
            <person name="Alberti A."/>
            <person name="Charles M."/>
            <person name="Arnaud D."/>
            <person name="Guo H."/>
            <person name="Daviaud C."/>
            <person name="Alamery S."/>
            <person name="Jabbari K."/>
            <person name="Zhao M."/>
            <person name="Edger P.P."/>
            <person name="Chelaifa H."/>
            <person name="Tack D."/>
            <person name="Lassalle G."/>
            <person name="Mestiri I."/>
            <person name="Schnel N."/>
            <person name="Le Paslier M.C."/>
            <person name="Fan G."/>
            <person name="Renault V."/>
            <person name="Bayer P.E."/>
            <person name="Golicz A.A."/>
            <person name="Manoli S."/>
            <person name="Lee T.H."/>
            <person name="Thi V.H."/>
            <person name="Chalabi S."/>
            <person name="Hu Q."/>
            <person name="Fan C."/>
            <person name="Tollenaere R."/>
            <person name="Lu Y."/>
            <person name="Battail C."/>
            <person name="Shen J."/>
            <person name="Sidebottom C.H."/>
            <person name="Wang X."/>
            <person name="Canaguier A."/>
            <person name="Chauveau A."/>
            <person name="Berard A."/>
            <person name="Deniot G."/>
            <person name="Guan M."/>
            <person name="Liu Z."/>
            <person name="Sun F."/>
            <person name="Lim Y.P."/>
            <person name="Lyons E."/>
            <person name="Town C.D."/>
            <person name="Bancroft I."/>
            <person name="Wang X."/>
            <person name="Meng J."/>
            <person name="Ma J."/>
            <person name="Pires J.C."/>
            <person name="King G.J."/>
            <person name="Brunel D."/>
            <person name="Delourme R."/>
            <person name="Renard M."/>
            <person name="Aury J.M."/>
            <person name="Adams K.L."/>
            <person name="Batley J."/>
            <person name="Snowdon R.J."/>
            <person name="Tost J."/>
            <person name="Edwards D."/>
            <person name="Zhou Y."/>
            <person name="Hua W."/>
            <person name="Sharpe A.G."/>
            <person name="Paterson A.H."/>
            <person name="Guan C."/>
            <person name="Wincker P."/>
        </authorList>
    </citation>
    <scope>NUCLEOTIDE SEQUENCE [LARGE SCALE GENOMIC DNA]</scope>
    <source>
        <strain evidence="4">cv. Darmor-bzh</strain>
    </source>
</reference>
<dbReference type="Gramene" id="CDY30589">
    <property type="protein sequence ID" value="CDY30589"/>
    <property type="gene ID" value="GSBRNA2T00045867001"/>
</dbReference>
<dbReference type="PaxDb" id="3708-A0A078GZM0"/>
<evidence type="ECO:0000313" key="4">
    <source>
        <dbReference type="Proteomes" id="UP000028999"/>
    </source>
</evidence>
<dbReference type="Proteomes" id="UP000028999">
    <property type="component" value="Unassembled WGS sequence"/>
</dbReference>
<gene>
    <name evidence="3" type="primary">BnaAnng03640D</name>
    <name evidence="2" type="ORF">DARMORV10_A09P43380.1</name>
    <name evidence="3" type="ORF">GSBRNA2T00045867001</name>
</gene>
<accession>A0A078GZM0</accession>
<dbReference type="AlphaFoldDB" id="A0A078GZM0"/>
<protein>
    <submittedName>
        <fullName evidence="2">(rape) hypothetical protein</fullName>
    </submittedName>
    <submittedName>
        <fullName evidence="3">BnaAnng03640D protein</fullName>
    </submittedName>
</protein>
<sequence length="119" mass="13329">MDFSDDLPPQLTKDVKRQNRKTRTVRSKDFETLIGIATRAAHVASDKGHHTVSPEAIRCVQVLRMMGSLTLTPRVITKTNALRALQFLATNGNPKIRSESRSVLVHLKGFTKGFCVGRW</sequence>
<dbReference type="Proteomes" id="UP001295469">
    <property type="component" value="Chromosome A09"/>
</dbReference>
<evidence type="ECO:0000256" key="1">
    <source>
        <dbReference type="SAM" id="MobiDB-lite"/>
    </source>
</evidence>
<evidence type="ECO:0000313" key="2">
    <source>
        <dbReference type="EMBL" id="CAF2046474.1"/>
    </source>
</evidence>
<dbReference type="OMA" id="AVIDHWK"/>
<name>A0A078GZM0_BRANA</name>
<organism evidence="3 4">
    <name type="scientific">Brassica napus</name>
    <name type="common">Rape</name>
    <dbReference type="NCBI Taxonomy" id="3708"/>
    <lineage>
        <taxon>Eukaryota</taxon>
        <taxon>Viridiplantae</taxon>
        <taxon>Streptophyta</taxon>
        <taxon>Embryophyta</taxon>
        <taxon>Tracheophyta</taxon>
        <taxon>Spermatophyta</taxon>
        <taxon>Magnoliopsida</taxon>
        <taxon>eudicotyledons</taxon>
        <taxon>Gunneridae</taxon>
        <taxon>Pentapetalae</taxon>
        <taxon>rosids</taxon>
        <taxon>malvids</taxon>
        <taxon>Brassicales</taxon>
        <taxon>Brassicaceae</taxon>
        <taxon>Brassiceae</taxon>
        <taxon>Brassica</taxon>
    </lineage>
</organism>
<dbReference type="STRING" id="3708.A0A078GZM0"/>
<keyword evidence="4" id="KW-1185">Reference proteome</keyword>
<feature type="region of interest" description="Disordered" evidence="1">
    <location>
        <begin position="1"/>
        <end position="23"/>
    </location>
</feature>
<dbReference type="EMBL" id="LK032256">
    <property type="protein sequence ID" value="CDY30589.1"/>
    <property type="molecule type" value="Genomic_DNA"/>
</dbReference>
<reference evidence="2" key="3">
    <citation type="submission" date="2021-01" db="EMBL/GenBank/DDBJ databases">
        <authorList>
            <consortium name="Genoscope - CEA"/>
            <person name="William W."/>
        </authorList>
    </citation>
    <scope>NUCLEOTIDE SEQUENCE</scope>
</reference>